<evidence type="ECO:0000256" key="3">
    <source>
        <dbReference type="ARBA" id="ARBA00022989"/>
    </source>
</evidence>
<evidence type="ECO:0000313" key="8">
    <source>
        <dbReference type="Proteomes" id="UP000182135"/>
    </source>
</evidence>
<evidence type="ECO:0000256" key="1">
    <source>
        <dbReference type="ARBA" id="ARBA00004141"/>
    </source>
</evidence>
<evidence type="ECO:0000313" key="7">
    <source>
        <dbReference type="EMBL" id="SFF68340.1"/>
    </source>
</evidence>
<keyword evidence="8" id="KW-1185">Reference proteome</keyword>
<dbReference type="Proteomes" id="UP000246114">
    <property type="component" value="Unassembled WGS sequence"/>
</dbReference>
<feature type="transmembrane region" description="Helical" evidence="5">
    <location>
        <begin position="16"/>
        <end position="36"/>
    </location>
</feature>
<dbReference type="InterPro" id="IPR006480">
    <property type="entry name" value="Phage_holin_4_1"/>
</dbReference>
<organism evidence="7 8">
    <name type="scientific">Clostridium cadaveris</name>
    <dbReference type="NCBI Taxonomy" id="1529"/>
    <lineage>
        <taxon>Bacteria</taxon>
        <taxon>Bacillati</taxon>
        <taxon>Bacillota</taxon>
        <taxon>Clostridia</taxon>
        <taxon>Eubacteriales</taxon>
        <taxon>Clostridiaceae</taxon>
        <taxon>Clostridium</taxon>
    </lineage>
</organism>
<proteinExistence type="predicted"/>
<evidence type="ECO:0000256" key="4">
    <source>
        <dbReference type="ARBA" id="ARBA00023136"/>
    </source>
</evidence>
<name>A0A1I2KQ14_9CLOT</name>
<keyword evidence="4 5" id="KW-0472">Membrane</keyword>
<keyword evidence="2 5" id="KW-0812">Transmembrane</keyword>
<dbReference type="NCBIfam" id="TIGR01593">
    <property type="entry name" value="holin_tox_secr"/>
    <property type="match status" value="1"/>
</dbReference>
<dbReference type="Pfam" id="PF05105">
    <property type="entry name" value="Phage_holin_4_1"/>
    <property type="match status" value="1"/>
</dbReference>
<reference evidence="7 8" key="1">
    <citation type="submission" date="2016-10" db="EMBL/GenBank/DDBJ databases">
        <authorList>
            <person name="de Groot N.N."/>
        </authorList>
    </citation>
    <scope>NUCLEOTIDE SEQUENCE [LARGE SCALE GENOMIC DNA]</scope>
    <source>
        <strain evidence="7 8">NLAE-zl-G419</strain>
    </source>
</reference>
<evidence type="ECO:0000256" key="5">
    <source>
        <dbReference type="SAM" id="Phobius"/>
    </source>
</evidence>
<feature type="transmembrane region" description="Helical" evidence="5">
    <location>
        <begin position="56"/>
        <end position="79"/>
    </location>
</feature>
<dbReference type="Proteomes" id="UP000182135">
    <property type="component" value="Unassembled WGS sequence"/>
</dbReference>
<dbReference type="STRING" id="1529.SAMN04487885_106131"/>
<dbReference type="RefSeq" id="WP_074845026.1">
    <property type="nucleotide sequence ID" value="NZ_CP076620.1"/>
</dbReference>
<dbReference type="OrthoDB" id="2882723at2"/>
<dbReference type="GeneID" id="90543760"/>
<protein>
    <submittedName>
        <fullName evidence="6 7">Holin</fullName>
    </submittedName>
</protein>
<sequence length="125" mass="14197">MNFLQAGLLKLLPTTIMWLLLAYLGFKCLDMLLGILKAWKNNNYRSGKMRDGIVRWIAEIVAIVFVVVVDMVLGLNFYLCGFTLSLFVYKEAGSILENLTECGVEMPLAVKEKLEVFNKKESKVE</sequence>
<keyword evidence="3 5" id="KW-1133">Transmembrane helix</keyword>
<evidence type="ECO:0000313" key="9">
    <source>
        <dbReference type="Proteomes" id="UP000246114"/>
    </source>
</evidence>
<dbReference type="AlphaFoldDB" id="A0A1I2KQ14"/>
<accession>A0A1I2KQ14</accession>
<dbReference type="EMBL" id="QAMZ01000039">
    <property type="protein sequence ID" value="PWL53266.1"/>
    <property type="molecule type" value="Genomic_DNA"/>
</dbReference>
<dbReference type="EMBL" id="FOOE01000006">
    <property type="protein sequence ID" value="SFF68340.1"/>
    <property type="molecule type" value="Genomic_DNA"/>
</dbReference>
<evidence type="ECO:0000313" key="6">
    <source>
        <dbReference type="EMBL" id="PWL53266.1"/>
    </source>
</evidence>
<reference evidence="6 9" key="2">
    <citation type="submission" date="2018-03" db="EMBL/GenBank/DDBJ databases">
        <title>The uncultured portion of the human microbiome is neutrally assembled.</title>
        <authorList>
            <person name="Jeraldo P."/>
            <person name="Boardman L."/>
            <person name="White B.A."/>
            <person name="Nelson H."/>
            <person name="Goldenfeld N."/>
            <person name="Chia N."/>
        </authorList>
    </citation>
    <scope>NUCLEOTIDE SEQUENCE [LARGE SCALE GENOMIC DNA]</scope>
    <source>
        <strain evidence="6">CIM:MAG 903</strain>
    </source>
</reference>
<gene>
    <name evidence="6" type="ORF">DBY38_08065</name>
    <name evidence="7" type="ORF">SAMN04487885_106131</name>
</gene>
<comment type="subcellular location">
    <subcellularLocation>
        <location evidence="1">Membrane</location>
        <topology evidence="1">Multi-pass membrane protein</topology>
    </subcellularLocation>
</comment>
<evidence type="ECO:0000256" key="2">
    <source>
        <dbReference type="ARBA" id="ARBA00022692"/>
    </source>
</evidence>
<dbReference type="GO" id="GO:0016020">
    <property type="term" value="C:membrane"/>
    <property type="evidence" value="ECO:0007669"/>
    <property type="project" value="UniProtKB-SubCell"/>
</dbReference>